<dbReference type="PaxDb" id="2903-EOD29724"/>
<evidence type="ECO:0000313" key="14">
    <source>
        <dbReference type="EnsemblProtists" id="EOD29724"/>
    </source>
</evidence>
<dbReference type="Pfam" id="PF17855">
    <property type="entry name" value="MCM_lid"/>
    <property type="match status" value="1"/>
</dbReference>
<dbReference type="RefSeq" id="XP_005782153.1">
    <property type="nucleotide sequence ID" value="XM_005782096.1"/>
</dbReference>
<dbReference type="AlphaFoldDB" id="A0A0D3K1T9"/>
<organism evidence="14 15">
    <name type="scientific">Emiliania huxleyi (strain CCMP1516)</name>
    <dbReference type="NCBI Taxonomy" id="280463"/>
    <lineage>
        <taxon>Eukaryota</taxon>
        <taxon>Haptista</taxon>
        <taxon>Haptophyta</taxon>
        <taxon>Prymnesiophyceae</taxon>
        <taxon>Isochrysidales</taxon>
        <taxon>Noelaerhabdaceae</taxon>
        <taxon>Emiliania</taxon>
    </lineage>
</organism>
<dbReference type="GO" id="GO:1990518">
    <property type="term" value="F:single-stranded 3'-5' DNA helicase activity"/>
    <property type="evidence" value="ECO:0007669"/>
    <property type="project" value="TreeGrafter"/>
</dbReference>
<evidence type="ECO:0000256" key="7">
    <source>
        <dbReference type="ARBA" id="ARBA00022840"/>
    </source>
</evidence>
<dbReference type="HOGENOM" id="CLU_000995_3_1_1"/>
<sequence>MRMLFLVLVARSGAGVAGSELLQRREWPRGVVLGLARERGHGAALAAAHGAALSSAAPQHQLQAVQRNASGLSGAVRRLAGLCDGADPWARDAQSARVPVAESAWLARSAKAFPAFWALPRSAQCLCCADGRPRCGLPRVAWEPPVARSLPNFDYRLPPEPEAVFLNQPNLITDCRILREDSGYVFLFSVYLARKSVLPRNLCCRFPATLSFLDMAQDAFAQGVREHFEVFLESFSSEPASAHDTSSTAGGMALDYMEQRTTLYVDFRHIESTDQSLADAITAEYHYLEDELRSAVRNIMRKRYPEYATEEKEFFVNFYNTSALLRVRDMKSDRVGKLTSFSGTVTRTSEVRPELVTGIFECELCGATSDPQFKYCEPQKCSNASCPNKTSWRLKHSVGESVFMDWQRIPAGSMPRTIDVILRGDTVERAKAGDKSIFTGTLVAVPDVAQLCAPGERLEMVSKVDARNPTDGVSGLTKQLGCRELTYRLVFLASSVQPAELQSGFVNIRDDSEEAILNSFSAQDKDTIEAMRTTAGIYEKLAKAIAPTIYGHEEIKKGILLMLLGGVHKEAKKEGGGDGTKLRGDINCCLVGDPSTAKSNFLKYVCSILPRAVFSSGKASTAAGLTATVSKDEETGEFCIEAGALMLADNGICCIDEFDKMDDKDQATLNARASILAAANPMDGRYDRRKTLKQNLNLTPAIMSRFDLFFVVLDEQDERTDLAIASHIVSLHQHGSLAHLTQQPDFSTSQLQRYIRYARSLKPALSDAAARQLVQYYAELRRGEQADPGAYRVTVRQLEAMIRLGEARARAELEQTISVAHIKEAKRLLKASIMHVSRDDIDMVGDDDLDDELQAQVERAEQYSKVSKSIVLYIRSQESQNETAGMRQGDVVEWDY</sequence>
<evidence type="ECO:0000256" key="11">
    <source>
        <dbReference type="RuleBase" id="RU368064"/>
    </source>
</evidence>
<dbReference type="InterPro" id="IPR027925">
    <property type="entry name" value="MCM_N"/>
</dbReference>
<dbReference type="PRINTS" id="PR01662">
    <property type="entry name" value="MCMPROTEIN6"/>
</dbReference>
<dbReference type="InterPro" id="IPR031327">
    <property type="entry name" value="MCM"/>
</dbReference>
<keyword evidence="7 10" id="KW-0067">ATP-binding</keyword>
<protein>
    <recommendedName>
        <fullName evidence="11">DNA replication licensing factor MCM6</fullName>
        <ecNumber evidence="11">3.6.4.12</ecNumber>
    </recommendedName>
</protein>
<dbReference type="GeneID" id="17274997"/>
<dbReference type="GO" id="GO:0005524">
    <property type="term" value="F:ATP binding"/>
    <property type="evidence" value="ECO:0007669"/>
    <property type="project" value="UniProtKB-UniRule"/>
</dbReference>
<evidence type="ECO:0000313" key="15">
    <source>
        <dbReference type="Proteomes" id="UP000013827"/>
    </source>
</evidence>
<evidence type="ECO:0000256" key="10">
    <source>
        <dbReference type="RuleBase" id="RU004070"/>
    </source>
</evidence>
<dbReference type="SMART" id="SM00350">
    <property type="entry name" value="MCM"/>
    <property type="match status" value="1"/>
</dbReference>
<dbReference type="Proteomes" id="UP000013827">
    <property type="component" value="Unassembled WGS sequence"/>
</dbReference>
<evidence type="ECO:0000256" key="2">
    <source>
        <dbReference type="ARBA" id="ARBA00008010"/>
    </source>
</evidence>
<feature type="signal peptide" evidence="12">
    <location>
        <begin position="1"/>
        <end position="19"/>
    </location>
</feature>
<feature type="domain" description="MCM C-terminal AAA(+) ATPase" evidence="13">
    <location>
        <begin position="537"/>
        <end position="728"/>
    </location>
</feature>
<keyword evidence="9" id="KW-0539">Nucleus</keyword>
<dbReference type="InterPro" id="IPR001208">
    <property type="entry name" value="MCM_dom"/>
</dbReference>
<dbReference type="PRINTS" id="PR01657">
    <property type="entry name" value="MCMFAMILY"/>
</dbReference>
<dbReference type="EnsemblProtists" id="EOD29724">
    <property type="protein sequence ID" value="EOD29724"/>
    <property type="gene ID" value="EMIHUDRAFT_233634"/>
</dbReference>
<evidence type="ECO:0000259" key="13">
    <source>
        <dbReference type="PROSITE" id="PS50051"/>
    </source>
</evidence>
<dbReference type="GO" id="GO:1902969">
    <property type="term" value="P:mitotic DNA replication"/>
    <property type="evidence" value="ECO:0007669"/>
    <property type="project" value="TreeGrafter"/>
</dbReference>
<evidence type="ECO:0000256" key="1">
    <source>
        <dbReference type="ARBA" id="ARBA00004123"/>
    </source>
</evidence>
<comment type="function">
    <text evidence="11">Acts as component of the MCM2-7 complex (MCM complex) which is the replicative helicase essential for 'once per cell cycle' DNA replication initiation and elongation in eukaryotic cells. The active ATPase sites in the MCM2-7 ring are formed through the interaction surfaces of two neighboring subunits such that a critical structure of a conserved arginine finger motif is provided in trans relative to the ATP-binding site of the Walker A box of the adjacent subunit. The six ATPase active sites, however, are likely to contribute differentially to the complex helicase activity.</text>
</comment>
<dbReference type="GO" id="GO:0000727">
    <property type="term" value="P:double-strand break repair via break-induced replication"/>
    <property type="evidence" value="ECO:0007669"/>
    <property type="project" value="TreeGrafter"/>
</dbReference>
<accession>A0A0D3K1T9</accession>
<dbReference type="SUPFAM" id="SSF52540">
    <property type="entry name" value="P-loop containing nucleoside triphosphate hydrolases"/>
    <property type="match status" value="1"/>
</dbReference>
<dbReference type="Pfam" id="PF00493">
    <property type="entry name" value="MCM"/>
    <property type="match status" value="1"/>
</dbReference>
<dbReference type="PROSITE" id="PS00847">
    <property type="entry name" value="MCM_1"/>
    <property type="match status" value="1"/>
</dbReference>
<dbReference type="Gene3D" id="2.40.50.140">
    <property type="entry name" value="Nucleic acid-binding proteins"/>
    <property type="match status" value="1"/>
</dbReference>
<dbReference type="InterPro" id="IPR041562">
    <property type="entry name" value="MCM_lid"/>
</dbReference>
<dbReference type="KEGG" id="ehx:EMIHUDRAFT_233634"/>
<feature type="chain" id="PRO_5044198071" description="DNA replication licensing factor MCM6" evidence="12">
    <location>
        <begin position="20"/>
        <end position="896"/>
    </location>
</feature>
<evidence type="ECO:0000256" key="5">
    <source>
        <dbReference type="ARBA" id="ARBA00022801"/>
    </source>
</evidence>
<evidence type="ECO:0000256" key="8">
    <source>
        <dbReference type="ARBA" id="ARBA00023125"/>
    </source>
</evidence>
<reference evidence="15" key="1">
    <citation type="journal article" date="2013" name="Nature">
        <title>Pan genome of the phytoplankton Emiliania underpins its global distribution.</title>
        <authorList>
            <person name="Read B.A."/>
            <person name="Kegel J."/>
            <person name="Klute M.J."/>
            <person name="Kuo A."/>
            <person name="Lefebvre S.C."/>
            <person name="Maumus F."/>
            <person name="Mayer C."/>
            <person name="Miller J."/>
            <person name="Monier A."/>
            <person name="Salamov A."/>
            <person name="Young J."/>
            <person name="Aguilar M."/>
            <person name="Claverie J.M."/>
            <person name="Frickenhaus S."/>
            <person name="Gonzalez K."/>
            <person name="Herman E.K."/>
            <person name="Lin Y.C."/>
            <person name="Napier J."/>
            <person name="Ogata H."/>
            <person name="Sarno A.F."/>
            <person name="Shmutz J."/>
            <person name="Schroeder D."/>
            <person name="de Vargas C."/>
            <person name="Verret F."/>
            <person name="von Dassow P."/>
            <person name="Valentin K."/>
            <person name="Van de Peer Y."/>
            <person name="Wheeler G."/>
            <person name="Dacks J.B."/>
            <person name="Delwiche C.F."/>
            <person name="Dyhrman S.T."/>
            <person name="Glockner G."/>
            <person name="John U."/>
            <person name="Richards T."/>
            <person name="Worden A.Z."/>
            <person name="Zhang X."/>
            <person name="Grigoriev I.V."/>
            <person name="Allen A.E."/>
            <person name="Bidle K."/>
            <person name="Borodovsky M."/>
            <person name="Bowler C."/>
            <person name="Brownlee C."/>
            <person name="Cock J.M."/>
            <person name="Elias M."/>
            <person name="Gladyshev V.N."/>
            <person name="Groth M."/>
            <person name="Guda C."/>
            <person name="Hadaegh A."/>
            <person name="Iglesias-Rodriguez M.D."/>
            <person name="Jenkins J."/>
            <person name="Jones B.M."/>
            <person name="Lawson T."/>
            <person name="Leese F."/>
            <person name="Lindquist E."/>
            <person name="Lobanov A."/>
            <person name="Lomsadze A."/>
            <person name="Malik S.B."/>
            <person name="Marsh M.E."/>
            <person name="Mackinder L."/>
            <person name="Mock T."/>
            <person name="Mueller-Roeber B."/>
            <person name="Pagarete A."/>
            <person name="Parker M."/>
            <person name="Probert I."/>
            <person name="Quesneville H."/>
            <person name="Raines C."/>
            <person name="Rensing S.A."/>
            <person name="Riano-Pachon D.M."/>
            <person name="Richier S."/>
            <person name="Rokitta S."/>
            <person name="Shiraiwa Y."/>
            <person name="Soanes D.M."/>
            <person name="van der Giezen M."/>
            <person name="Wahlund T.M."/>
            <person name="Williams B."/>
            <person name="Wilson W."/>
            <person name="Wolfe G."/>
            <person name="Wurch L.L."/>
        </authorList>
    </citation>
    <scope>NUCLEOTIDE SEQUENCE</scope>
</reference>
<comment type="subcellular location">
    <subcellularLocation>
        <location evidence="1 11">Nucleus</location>
    </subcellularLocation>
</comment>
<evidence type="ECO:0000256" key="12">
    <source>
        <dbReference type="SAM" id="SignalP"/>
    </source>
</evidence>
<dbReference type="Gene3D" id="3.40.50.300">
    <property type="entry name" value="P-loop containing nucleotide triphosphate hydrolases"/>
    <property type="match status" value="1"/>
</dbReference>
<dbReference type="PROSITE" id="PS50051">
    <property type="entry name" value="MCM_2"/>
    <property type="match status" value="1"/>
</dbReference>
<dbReference type="InterPro" id="IPR008049">
    <property type="entry name" value="MCM6"/>
</dbReference>
<comment type="catalytic activity">
    <reaction evidence="11">
        <text>ATP + H2O = ADP + phosphate + H(+)</text>
        <dbReference type="Rhea" id="RHEA:13065"/>
        <dbReference type="ChEBI" id="CHEBI:15377"/>
        <dbReference type="ChEBI" id="CHEBI:15378"/>
        <dbReference type="ChEBI" id="CHEBI:30616"/>
        <dbReference type="ChEBI" id="CHEBI:43474"/>
        <dbReference type="ChEBI" id="CHEBI:456216"/>
        <dbReference type="EC" id="3.6.4.12"/>
    </reaction>
</comment>
<evidence type="ECO:0000256" key="6">
    <source>
        <dbReference type="ARBA" id="ARBA00022806"/>
    </source>
</evidence>
<dbReference type="Gene3D" id="2.20.28.10">
    <property type="match status" value="1"/>
</dbReference>
<keyword evidence="6 11" id="KW-0347">Helicase</keyword>
<dbReference type="GO" id="GO:0016787">
    <property type="term" value="F:hydrolase activity"/>
    <property type="evidence" value="ECO:0007669"/>
    <property type="project" value="UniProtKB-KW"/>
</dbReference>
<evidence type="ECO:0000256" key="3">
    <source>
        <dbReference type="ARBA" id="ARBA00022705"/>
    </source>
</evidence>
<dbReference type="PANTHER" id="PTHR11630">
    <property type="entry name" value="DNA REPLICATION LICENSING FACTOR MCM FAMILY MEMBER"/>
    <property type="match status" value="1"/>
</dbReference>
<evidence type="ECO:0000256" key="4">
    <source>
        <dbReference type="ARBA" id="ARBA00022741"/>
    </source>
</evidence>
<dbReference type="STRING" id="2903.R1F8Z4"/>
<dbReference type="InterPro" id="IPR033762">
    <property type="entry name" value="MCM_OB"/>
</dbReference>
<dbReference type="GO" id="GO:0005634">
    <property type="term" value="C:nucleus"/>
    <property type="evidence" value="ECO:0007669"/>
    <property type="project" value="UniProtKB-SubCell"/>
</dbReference>
<keyword evidence="5 11" id="KW-0378">Hydrolase</keyword>
<keyword evidence="4 10" id="KW-0547">Nucleotide-binding</keyword>
<keyword evidence="12" id="KW-0732">Signal</keyword>
<comment type="subunit">
    <text evidence="11">Component of the MCM2-7 complex.</text>
</comment>
<dbReference type="InterPro" id="IPR018525">
    <property type="entry name" value="MCM_CS"/>
</dbReference>
<dbReference type="GO" id="GO:0042555">
    <property type="term" value="C:MCM complex"/>
    <property type="evidence" value="ECO:0007669"/>
    <property type="project" value="UniProtKB-UniRule"/>
</dbReference>
<dbReference type="SUPFAM" id="SSF50249">
    <property type="entry name" value="Nucleic acid-binding proteins"/>
    <property type="match status" value="1"/>
</dbReference>
<dbReference type="Pfam" id="PF14551">
    <property type="entry name" value="MCM_N"/>
    <property type="match status" value="1"/>
</dbReference>
<keyword evidence="3 11" id="KW-0235">DNA replication</keyword>
<dbReference type="GO" id="GO:0003697">
    <property type="term" value="F:single-stranded DNA binding"/>
    <property type="evidence" value="ECO:0007669"/>
    <property type="project" value="TreeGrafter"/>
</dbReference>
<dbReference type="PANTHER" id="PTHR11630:SF43">
    <property type="entry name" value="DNA REPLICATION LICENSING FACTOR MCM6"/>
    <property type="match status" value="1"/>
</dbReference>
<proteinExistence type="inferred from homology"/>
<comment type="similarity">
    <text evidence="2 10">Belongs to the MCM family.</text>
</comment>
<keyword evidence="8 10" id="KW-0238">DNA-binding</keyword>
<keyword evidence="15" id="KW-1185">Reference proteome</keyword>
<dbReference type="GO" id="GO:0006270">
    <property type="term" value="P:DNA replication initiation"/>
    <property type="evidence" value="ECO:0007669"/>
    <property type="project" value="UniProtKB-UniRule"/>
</dbReference>
<dbReference type="Gene3D" id="3.30.1640.10">
    <property type="entry name" value="mini-chromosome maintenance (MCM) complex, chain A, domain 1"/>
    <property type="match status" value="1"/>
</dbReference>
<keyword evidence="11" id="KW-0131">Cell cycle</keyword>
<dbReference type="Pfam" id="PF17207">
    <property type="entry name" value="MCM_OB"/>
    <property type="match status" value="1"/>
</dbReference>
<dbReference type="InterPro" id="IPR012340">
    <property type="entry name" value="NA-bd_OB-fold"/>
</dbReference>
<evidence type="ECO:0000256" key="9">
    <source>
        <dbReference type="ARBA" id="ARBA00023242"/>
    </source>
</evidence>
<dbReference type="InterPro" id="IPR027417">
    <property type="entry name" value="P-loop_NTPase"/>
</dbReference>
<dbReference type="eggNOG" id="KOG0480">
    <property type="taxonomic scope" value="Eukaryota"/>
</dbReference>
<dbReference type="EC" id="3.6.4.12" evidence="11"/>
<name>A0A0D3K1T9_EMIH1</name>
<dbReference type="FunFam" id="2.20.28.10:FF:000003">
    <property type="entry name" value="DNA helicase"/>
    <property type="match status" value="1"/>
</dbReference>
<reference evidence="14" key="2">
    <citation type="submission" date="2024-10" db="UniProtKB">
        <authorList>
            <consortium name="EnsemblProtists"/>
        </authorList>
    </citation>
    <scope>IDENTIFICATION</scope>
</reference>
<dbReference type="OMA" id="RHQQTDK"/>